<dbReference type="CDD" id="cd02440">
    <property type="entry name" value="AdoMet_MTases"/>
    <property type="match status" value="1"/>
</dbReference>
<organism evidence="3 4">
    <name type="scientific">Candidatus Beckwithbacteria bacterium GW2011_GWB1_47_15</name>
    <dbReference type="NCBI Taxonomy" id="1618371"/>
    <lineage>
        <taxon>Bacteria</taxon>
        <taxon>Candidatus Beckwithiibacteriota</taxon>
    </lineage>
</organism>
<evidence type="ECO:0000256" key="1">
    <source>
        <dbReference type="ARBA" id="ARBA00022679"/>
    </source>
</evidence>
<dbReference type="GO" id="GO:0032259">
    <property type="term" value="P:methylation"/>
    <property type="evidence" value="ECO:0007669"/>
    <property type="project" value="UniProtKB-KW"/>
</dbReference>
<dbReference type="InterPro" id="IPR050447">
    <property type="entry name" value="Erg6_SMT_methyltransf"/>
</dbReference>
<keyword evidence="1 3" id="KW-0808">Transferase</keyword>
<dbReference type="Gene3D" id="3.40.50.150">
    <property type="entry name" value="Vaccinia Virus protein VP39"/>
    <property type="match status" value="1"/>
</dbReference>
<dbReference type="Proteomes" id="UP000033860">
    <property type="component" value="Unassembled WGS sequence"/>
</dbReference>
<dbReference type="AlphaFoldDB" id="A0A0G1UT44"/>
<dbReference type="EMBL" id="LCNT01000006">
    <property type="protein sequence ID" value="KKU60905.1"/>
    <property type="molecule type" value="Genomic_DNA"/>
</dbReference>
<dbReference type="SUPFAM" id="SSF53335">
    <property type="entry name" value="S-adenosyl-L-methionine-dependent methyltransferases"/>
    <property type="match status" value="1"/>
</dbReference>
<evidence type="ECO:0000313" key="3">
    <source>
        <dbReference type="EMBL" id="KKU60905.1"/>
    </source>
</evidence>
<evidence type="ECO:0000259" key="2">
    <source>
        <dbReference type="Pfam" id="PF08241"/>
    </source>
</evidence>
<dbReference type="PANTHER" id="PTHR44068">
    <property type="entry name" value="ZGC:194242"/>
    <property type="match status" value="1"/>
</dbReference>
<reference evidence="3 4" key="1">
    <citation type="journal article" date="2015" name="Nature">
        <title>rRNA introns, odd ribosomes, and small enigmatic genomes across a large radiation of phyla.</title>
        <authorList>
            <person name="Brown C.T."/>
            <person name="Hug L.A."/>
            <person name="Thomas B.C."/>
            <person name="Sharon I."/>
            <person name="Castelle C.J."/>
            <person name="Singh A."/>
            <person name="Wilkins M.J."/>
            <person name="Williams K.H."/>
            <person name="Banfield J.F."/>
        </authorList>
    </citation>
    <scope>NUCLEOTIDE SEQUENCE [LARGE SCALE GENOMIC DNA]</scope>
</reference>
<proteinExistence type="predicted"/>
<comment type="caution">
    <text evidence="3">The sequence shown here is derived from an EMBL/GenBank/DDBJ whole genome shotgun (WGS) entry which is preliminary data.</text>
</comment>
<feature type="domain" description="Methyltransferase type 11" evidence="2">
    <location>
        <begin position="51"/>
        <end position="147"/>
    </location>
</feature>
<gene>
    <name evidence="3" type="ORF">UX85_C0006G0039</name>
</gene>
<sequence>MNEKTFTKYQSRGAYHWRQVEKNIFTYSSFVAARYHQVISQLPRDKSLKVLDLGCGDGVLIYLASQKHPGEFTGVDTDALSLKAARRQLQNRGVAAKLIKASAYHLPFPENSFDVVIAAEVIEHLRSPQKMLTEAAKVLKPGGKMILTTPVKIGTKLSDTLHAQEFSPRELESSLARYFNQVDVKTSHPLWLKKLYLWRVGKLGRFYLEPFRLTINLWVMITNLNPFLLNLGPPTNQLAICRK</sequence>
<protein>
    <submittedName>
        <fullName evidence="3">Methyltransferase type 11</fullName>
    </submittedName>
</protein>
<keyword evidence="3" id="KW-0489">Methyltransferase</keyword>
<dbReference type="InterPro" id="IPR029063">
    <property type="entry name" value="SAM-dependent_MTases_sf"/>
</dbReference>
<accession>A0A0G1UT44</accession>
<dbReference type="InterPro" id="IPR013216">
    <property type="entry name" value="Methyltransf_11"/>
</dbReference>
<evidence type="ECO:0000313" key="4">
    <source>
        <dbReference type="Proteomes" id="UP000033860"/>
    </source>
</evidence>
<name>A0A0G1UT44_9BACT</name>
<dbReference type="Pfam" id="PF08241">
    <property type="entry name" value="Methyltransf_11"/>
    <property type="match status" value="1"/>
</dbReference>
<dbReference type="GO" id="GO:0008757">
    <property type="term" value="F:S-adenosylmethionine-dependent methyltransferase activity"/>
    <property type="evidence" value="ECO:0007669"/>
    <property type="project" value="InterPro"/>
</dbReference>
<dbReference type="PANTHER" id="PTHR44068:SF11">
    <property type="entry name" value="GERANYL DIPHOSPHATE 2-C-METHYLTRANSFERASE"/>
    <property type="match status" value="1"/>
</dbReference>